<keyword evidence="2" id="KW-1185">Reference proteome</keyword>
<reference evidence="1" key="1">
    <citation type="submission" date="2021-06" db="EMBL/GenBank/DDBJ databases">
        <authorList>
            <person name="Kallberg Y."/>
            <person name="Tangrot J."/>
            <person name="Rosling A."/>
        </authorList>
    </citation>
    <scope>NUCLEOTIDE SEQUENCE</scope>
    <source>
        <strain evidence="1">MA461A</strain>
    </source>
</reference>
<accession>A0ACA9S0Q9</accession>
<protein>
    <submittedName>
        <fullName evidence="1">16917_t:CDS:1</fullName>
    </submittedName>
</protein>
<dbReference type="EMBL" id="CAJVQC010079531">
    <property type="protein sequence ID" value="CAG8817191.1"/>
    <property type="molecule type" value="Genomic_DNA"/>
</dbReference>
<comment type="caution">
    <text evidence="1">The sequence shown here is derived from an EMBL/GenBank/DDBJ whole genome shotgun (WGS) entry which is preliminary data.</text>
</comment>
<evidence type="ECO:0000313" key="1">
    <source>
        <dbReference type="EMBL" id="CAG8817191.1"/>
    </source>
</evidence>
<feature type="non-terminal residue" evidence="1">
    <location>
        <position position="236"/>
    </location>
</feature>
<name>A0ACA9S0Q9_9GLOM</name>
<dbReference type="Proteomes" id="UP000789920">
    <property type="component" value="Unassembled WGS sequence"/>
</dbReference>
<gene>
    <name evidence="1" type="ORF">RPERSI_LOCUS24622</name>
</gene>
<feature type="non-terminal residue" evidence="1">
    <location>
        <position position="1"/>
    </location>
</feature>
<proteinExistence type="predicted"/>
<sequence>ANINIFDAKTNLYGSEAAVQMINDELNDFQYKPSSLKRNNEKANIAYLFNDDRIKKQHNQKDSTFELLTKESLNTDEDLIIGNFKGRELLLNWKLKNNILCDDLAYYNILDLTPGTNSDFVKSYLSSEVYNKLITHEPTIQERDYNEIKAFINNMIKVTDFKKSVVEYYLLTQDFDLKKNDKENCSNGRKIDIVWATKPLKIEFVIAEISGPPNEHQHSHYFTQNELKSSKALWAT</sequence>
<organism evidence="1 2">
    <name type="scientific">Racocetra persica</name>
    <dbReference type="NCBI Taxonomy" id="160502"/>
    <lineage>
        <taxon>Eukaryota</taxon>
        <taxon>Fungi</taxon>
        <taxon>Fungi incertae sedis</taxon>
        <taxon>Mucoromycota</taxon>
        <taxon>Glomeromycotina</taxon>
        <taxon>Glomeromycetes</taxon>
        <taxon>Diversisporales</taxon>
        <taxon>Gigasporaceae</taxon>
        <taxon>Racocetra</taxon>
    </lineage>
</organism>
<evidence type="ECO:0000313" key="2">
    <source>
        <dbReference type="Proteomes" id="UP000789920"/>
    </source>
</evidence>